<keyword evidence="7 9" id="KW-0030">Aminoacyl-tRNA synthetase</keyword>
<evidence type="ECO:0000256" key="1">
    <source>
        <dbReference type="ARBA" id="ARBA00008226"/>
    </source>
</evidence>
<reference evidence="13" key="1">
    <citation type="submission" date="2017-09" db="EMBL/GenBank/DDBJ databases">
        <title>Depth-based differentiation of microbial function through sediment-hosted aquifers and enrichment of novel symbionts in the deep terrestrial subsurface.</title>
        <authorList>
            <person name="Probst A.J."/>
            <person name="Ladd B."/>
            <person name="Jarett J.K."/>
            <person name="Geller-Mcgrath D.E."/>
            <person name="Sieber C.M.K."/>
            <person name="Emerson J.B."/>
            <person name="Anantharaman K."/>
            <person name="Thomas B.C."/>
            <person name="Malmstrom R."/>
            <person name="Stieglmeier M."/>
            <person name="Klingl A."/>
            <person name="Woyke T."/>
            <person name="Ryan C.M."/>
            <person name="Banfield J.F."/>
        </authorList>
    </citation>
    <scope>NUCLEOTIDE SEQUENCE [LARGE SCALE GENOMIC DNA]</scope>
</reference>
<dbReference type="EC" id="6.1.1.6" evidence="9"/>
<organism evidence="12 13">
    <name type="scientific">Candidatus Buchananbacteria bacterium CG10_big_fil_rev_8_21_14_0_10_42_9</name>
    <dbReference type="NCBI Taxonomy" id="1974526"/>
    <lineage>
        <taxon>Bacteria</taxon>
        <taxon>Candidatus Buchananiibacteriota</taxon>
    </lineage>
</organism>
<evidence type="ECO:0000256" key="8">
    <source>
        <dbReference type="ARBA" id="ARBA00048573"/>
    </source>
</evidence>
<sequence length="492" mass="56888">MAKNEKVDDLAERATRLKKVEQLRAAGVNPYPVRFSVSKTAAQARQLKIGTKNIRLAGRITSIRAMGKLAFSHLQDSSGKIQIVFKEDELAKGQFQFFNENFNLGDFIGVSGELFKTKKGEISLLVKKFELLTKAVRPLPEKWHGLKDQEQRYRKRYLDLVANTEVRDLFKQRTNFIKEIRSYLDNNDFLEVETPVLEHVPGGADAEPFVTHHNTLDIDLYLRISLELHLKRLLVGGYERIYELGKVFRNEGMSTQHLQEFTMLEFYAAYLDFNDLMDFCEKMYKTIIKKVIGTLKVEYQGKQIDFGKKWEIVDYRRALIDYTGIDIYNFTTRDKLTAEIKKQKLDLEVDKSMGLGRVTDQLYKKYARPKIVQPTFLIKHPISVSPLAKKHPVNPFVTERFQIIVDGAEVGNGFSELNDPIDQRRRFESQMKLREQGDNEAQMIDEDYIEALEYGMPPAAGFGVGIDRLFMILTNQPSIRDVVFFPTMKPKK</sequence>
<comment type="caution">
    <text evidence="12">The sequence shown here is derived from an EMBL/GenBank/DDBJ whole genome shotgun (WGS) entry which is preliminary data.</text>
</comment>
<comment type="subunit">
    <text evidence="9">Homodimer.</text>
</comment>
<evidence type="ECO:0000256" key="3">
    <source>
        <dbReference type="ARBA" id="ARBA00022723"/>
    </source>
</evidence>
<dbReference type="PANTHER" id="PTHR42918:SF15">
    <property type="entry name" value="LYSINE--TRNA LIGASE, CHLOROPLASTIC_MITOCHONDRIAL"/>
    <property type="match status" value="1"/>
</dbReference>
<accession>A0A2H0W2A4</accession>
<evidence type="ECO:0000256" key="4">
    <source>
        <dbReference type="ARBA" id="ARBA00022741"/>
    </source>
</evidence>
<feature type="binding site" evidence="9">
    <location>
        <position position="409"/>
    </location>
    <ligand>
        <name>Mg(2+)</name>
        <dbReference type="ChEBI" id="CHEBI:18420"/>
        <label>1</label>
    </ligand>
</feature>
<feature type="binding site" evidence="9">
    <location>
        <position position="409"/>
    </location>
    <ligand>
        <name>Mg(2+)</name>
        <dbReference type="ChEBI" id="CHEBI:18420"/>
        <label>2</label>
    </ligand>
</feature>
<feature type="domain" description="Aminoacyl-transfer RNA synthetases class-II family profile" evidence="11">
    <location>
        <begin position="170"/>
        <end position="490"/>
    </location>
</feature>
<comment type="similarity">
    <text evidence="1 9">Belongs to the class-II aminoacyl-tRNA synthetase family.</text>
</comment>
<dbReference type="InterPro" id="IPR044136">
    <property type="entry name" value="Lys-tRNA-ligase_II_N"/>
</dbReference>
<dbReference type="CDD" id="cd00775">
    <property type="entry name" value="LysRS_core"/>
    <property type="match status" value="1"/>
</dbReference>
<dbReference type="InterPro" id="IPR006195">
    <property type="entry name" value="aa-tRNA-synth_II"/>
</dbReference>
<dbReference type="EMBL" id="PEZZ01000004">
    <property type="protein sequence ID" value="PIS05499.1"/>
    <property type="molecule type" value="Genomic_DNA"/>
</dbReference>
<gene>
    <name evidence="9 12" type="primary">lysS</name>
    <name evidence="12" type="ORF">COT81_00595</name>
</gene>
<keyword evidence="2 9" id="KW-0436">Ligase</keyword>
<dbReference type="InterPro" id="IPR018149">
    <property type="entry name" value="Lys-tRNA-synth_II_C"/>
</dbReference>
<dbReference type="GO" id="GO:0006430">
    <property type="term" value="P:lysyl-tRNA aminoacylation"/>
    <property type="evidence" value="ECO:0007669"/>
    <property type="project" value="UniProtKB-UniRule"/>
</dbReference>
<evidence type="ECO:0000313" key="12">
    <source>
        <dbReference type="EMBL" id="PIS05499.1"/>
    </source>
</evidence>
<keyword evidence="9" id="KW-0963">Cytoplasm</keyword>
<comment type="caution">
    <text evidence="9">Lacks conserved residue(s) required for the propagation of feature annotation.</text>
</comment>
<name>A0A2H0W2A4_9BACT</name>
<dbReference type="PRINTS" id="PR00982">
    <property type="entry name" value="TRNASYNTHLYS"/>
</dbReference>
<dbReference type="InterPro" id="IPR002313">
    <property type="entry name" value="Lys-tRNA-ligase_II"/>
</dbReference>
<proteinExistence type="inferred from homology"/>
<evidence type="ECO:0000313" key="13">
    <source>
        <dbReference type="Proteomes" id="UP000230935"/>
    </source>
</evidence>
<protein>
    <recommendedName>
        <fullName evidence="9">Lysine--tRNA ligase</fullName>
        <ecNumber evidence="9">6.1.1.6</ecNumber>
    </recommendedName>
    <alternativeName>
        <fullName evidence="9">Lysyl-tRNA synthetase</fullName>
        <shortName evidence="9">LysRS</shortName>
    </alternativeName>
</protein>
<keyword evidence="5 9" id="KW-0067">ATP-binding</keyword>
<dbReference type="SUPFAM" id="SSF55681">
    <property type="entry name" value="Class II aaRS and biotin synthetases"/>
    <property type="match status" value="1"/>
</dbReference>
<comment type="cofactor">
    <cofactor evidence="9 10">
        <name>Mg(2+)</name>
        <dbReference type="ChEBI" id="CHEBI:18420"/>
    </cofactor>
    <text evidence="9 10">Binds 3 Mg(2+) ions per subunit.</text>
</comment>
<evidence type="ECO:0000256" key="9">
    <source>
        <dbReference type="HAMAP-Rule" id="MF_00252"/>
    </source>
</evidence>
<evidence type="ECO:0000256" key="7">
    <source>
        <dbReference type="ARBA" id="ARBA00023146"/>
    </source>
</evidence>
<dbReference type="CDD" id="cd04322">
    <property type="entry name" value="LysRS_N"/>
    <property type="match status" value="1"/>
</dbReference>
<keyword evidence="6 9" id="KW-0648">Protein biosynthesis</keyword>
<comment type="catalytic activity">
    <reaction evidence="8 9 10">
        <text>tRNA(Lys) + L-lysine + ATP = L-lysyl-tRNA(Lys) + AMP + diphosphate</text>
        <dbReference type="Rhea" id="RHEA:20792"/>
        <dbReference type="Rhea" id="RHEA-COMP:9696"/>
        <dbReference type="Rhea" id="RHEA-COMP:9697"/>
        <dbReference type="ChEBI" id="CHEBI:30616"/>
        <dbReference type="ChEBI" id="CHEBI:32551"/>
        <dbReference type="ChEBI" id="CHEBI:33019"/>
        <dbReference type="ChEBI" id="CHEBI:78442"/>
        <dbReference type="ChEBI" id="CHEBI:78529"/>
        <dbReference type="ChEBI" id="CHEBI:456215"/>
        <dbReference type="EC" id="6.1.1.6"/>
    </reaction>
</comment>
<evidence type="ECO:0000256" key="5">
    <source>
        <dbReference type="ARBA" id="ARBA00022840"/>
    </source>
</evidence>
<keyword evidence="3 9" id="KW-0479">Metal-binding</keyword>
<evidence type="ECO:0000256" key="10">
    <source>
        <dbReference type="RuleBase" id="RU000336"/>
    </source>
</evidence>
<evidence type="ECO:0000259" key="11">
    <source>
        <dbReference type="PROSITE" id="PS50862"/>
    </source>
</evidence>
<dbReference type="InterPro" id="IPR045864">
    <property type="entry name" value="aa-tRNA-synth_II/BPL/LPL"/>
</dbReference>
<dbReference type="AlphaFoldDB" id="A0A2H0W2A4"/>
<dbReference type="PANTHER" id="PTHR42918">
    <property type="entry name" value="LYSYL-TRNA SYNTHETASE"/>
    <property type="match status" value="1"/>
</dbReference>
<dbReference type="Proteomes" id="UP000230935">
    <property type="component" value="Unassembled WGS sequence"/>
</dbReference>
<dbReference type="GO" id="GO:0000287">
    <property type="term" value="F:magnesium ion binding"/>
    <property type="evidence" value="ECO:0007669"/>
    <property type="project" value="UniProtKB-UniRule"/>
</dbReference>
<evidence type="ECO:0000256" key="6">
    <source>
        <dbReference type="ARBA" id="ARBA00022917"/>
    </source>
</evidence>
<dbReference type="GO" id="GO:0005524">
    <property type="term" value="F:ATP binding"/>
    <property type="evidence" value="ECO:0007669"/>
    <property type="project" value="UniProtKB-UniRule"/>
</dbReference>
<dbReference type="InterPro" id="IPR004365">
    <property type="entry name" value="NA-bd_OB_tRNA"/>
</dbReference>
<keyword evidence="4 9" id="KW-0547">Nucleotide-binding</keyword>
<dbReference type="GO" id="GO:0005829">
    <property type="term" value="C:cytosol"/>
    <property type="evidence" value="ECO:0007669"/>
    <property type="project" value="TreeGrafter"/>
</dbReference>
<dbReference type="PROSITE" id="PS50862">
    <property type="entry name" value="AA_TRNA_LIGASE_II"/>
    <property type="match status" value="1"/>
</dbReference>
<dbReference type="GO" id="GO:0004824">
    <property type="term" value="F:lysine-tRNA ligase activity"/>
    <property type="evidence" value="ECO:0007669"/>
    <property type="project" value="UniProtKB-UniRule"/>
</dbReference>
<dbReference type="Gene3D" id="2.40.50.140">
    <property type="entry name" value="Nucleic acid-binding proteins"/>
    <property type="match status" value="1"/>
</dbReference>
<dbReference type="NCBIfam" id="NF001756">
    <property type="entry name" value="PRK00484.1"/>
    <property type="match status" value="1"/>
</dbReference>
<keyword evidence="9 10" id="KW-0460">Magnesium</keyword>
<dbReference type="HAMAP" id="MF_00252">
    <property type="entry name" value="Lys_tRNA_synth_class2"/>
    <property type="match status" value="1"/>
</dbReference>
<dbReference type="Gene3D" id="3.30.930.10">
    <property type="entry name" value="Bira Bifunctional Protein, Domain 2"/>
    <property type="match status" value="1"/>
</dbReference>
<dbReference type="SUPFAM" id="SSF50249">
    <property type="entry name" value="Nucleic acid-binding proteins"/>
    <property type="match status" value="1"/>
</dbReference>
<dbReference type="InterPro" id="IPR004364">
    <property type="entry name" value="Aa-tRNA-synt_II"/>
</dbReference>
<dbReference type="Pfam" id="PF01336">
    <property type="entry name" value="tRNA_anti-codon"/>
    <property type="match status" value="1"/>
</dbReference>
<dbReference type="NCBIfam" id="TIGR00499">
    <property type="entry name" value="lysS_bact"/>
    <property type="match status" value="1"/>
</dbReference>
<evidence type="ECO:0000256" key="2">
    <source>
        <dbReference type="ARBA" id="ARBA00022598"/>
    </source>
</evidence>
<dbReference type="FunFam" id="2.40.50.140:FF:000024">
    <property type="entry name" value="Lysine--tRNA ligase"/>
    <property type="match status" value="1"/>
</dbReference>
<dbReference type="GO" id="GO:0000049">
    <property type="term" value="F:tRNA binding"/>
    <property type="evidence" value="ECO:0007669"/>
    <property type="project" value="TreeGrafter"/>
</dbReference>
<dbReference type="InterPro" id="IPR012340">
    <property type="entry name" value="NA-bd_OB-fold"/>
</dbReference>
<dbReference type="Pfam" id="PF00152">
    <property type="entry name" value="tRNA-synt_2"/>
    <property type="match status" value="1"/>
</dbReference>
<comment type="subcellular location">
    <subcellularLocation>
        <location evidence="9">Cytoplasm</location>
    </subcellularLocation>
</comment>